<evidence type="ECO:0000256" key="8">
    <source>
        <dbReference type="ARBA" id="ARBA00050488"/>
    </source>
</evidence>
<comment type="similarity">
    <text evidence="3 10">Belongs to the PurH family.</text>
</comment>
<dbReference type="InterPro" id="IPR016193">
    <property type="entry name" value="Cytidine_deaminase-like"/>
</dbReference>
<name>A0A9D9IPY4_9BACT</name>
<dbReference type="PANTHER" id="PTHR11692">
    <property type="entry name" value="BIFUNCTIONAL PURINE BIOSYNTHESIS PROTEIN PURH"/>
    <property type="match status" value="1"/>
</dbReference>
<dbReference type="Proteomes" id="UP000823598">
    <property type="component" value="Unassembled WGS sequence"/>
</dbReference>
<protein>
    <recommendedName>
        <fullName evidence="10">Bifunctional purine biosynthesis protein PurH</fullName>
    </recommendedName>
    <domain>
        <recommendedName>
            <fullName evidence="10">Phosphoribosylaminoimidazolecarboxamide formyltransferase</fullName>
            <ecNumber evidence="10">2.1.2.3</ecNumber>
        </recommendedName>
        <alternativeName>
            <fullName evidence="10">AICAR transformylase</fullName>
        </alternativeName>
    </domain>
    <domain>
        <recommendedName>
            <fullName evidence="10">IMP cyclohydrolase</fullName>
            <ecNumber evidence="10">3.5.4.10</ecNumber>
        </recommendedName>
        <alternativeName>
            <fullName evidence="10">ATIC</fullName>
        </alternativeName>
        <alternativeName>
            <fullName evidence="10">IMP synthase</fullName>
        </alternativeName>
        <alternativeName>
            <fullName evidence="10">Inosinicase</fullName>
        </alternativeName>
    </domain>
</protein>
<dbReference type="FunFam" id="3.40.140.20:FF:000001">
    <property type="entry name" value="Bifunctional purine biosynthesis protein PurH"/>
    <property type="match status" value="1"/>
</dbReference>
<dbReference type="PROSITE" id="PS51855">
    <property type="entry name" value="MGS"/>
    <property type="match status" value="1"/>
</dbReference>
<comment type="domain">
    <text evidence="10">The IMP cyclohydrolase activity resides in the N-terminal region.</text>
</comment>
<feature type="domain" description="MGS-like" evidence="11">
    <location>
        <begin position="1"/>
        <end position="149"/>
    </location>
</feature>
<evidence type="ECO:0000256" key="3">
    <source>
        <dbReference type="ARBA" id="ARBA00007667"/>
    </source>
</evidence>
<keyword evidence="4 10" id="KW-0808">Transferase</keyword>
<dbReference type="HAMAP" id="MF_00139">
    <property type="entry name" value="PurH"/>
    <property type="match status" value="1"/>
</dbReference>
<evidence type="ECO:0000256" key="5">
    <source>
        <dbReference type="ARBA" id="ARBA00022755"/>
    </source>
</evidence>
<keyword evidence="5 10" id="KW-0658">Purine biosynthesis</keyword>
<evidence type="ECO:0000256" key="9">
    <source>
        <dbReference type="ARBA" id="ARBA00050687"/>
    </source>
</evidence>
<proteinExistence type="inferred from homology"/>
<dbReference type="GO" id="GO:0006189">
    <property type="term" value="P:'de novo' IMP biosynthetic process"/>
    <property type="evidence" value="ECO:0007669"/>
    <property type="project" value="UniProtKB-UniRule"/>
</dbReference>
<dbReference type="GO" id="GO:0003937">
    <property type="term" value="F:IMP cyclohydrolase activity"/>
    <property type="evidence" value="ECO:0007669"/>
    <property type="project" value="UniProtKB-UniRule"/>
</dbReference>
<dbReference type="EMBL" id="JADIMC010000045">
    <property type="protein sequence ID" value="MBO8476125.1"/>
    <property type="molecule type" value="Genomic_DNA"/>
</dbReference>
<dbReference type="AlphaFoldDB" id="A0A9D9IPY4"/>
<dbReference type="FunFam" id="3.40.140.20:FF:000005">
    <property type="entry name" value="Bifunctional purine biosynthesis protein PurH"/>
    <property type="match status" value="1"/>
</dbReference>
<gene>
    <name evidence="10 12" type="primary">purH</name>
    <name evidence="12" type="ORF">IAB88_03940</name>
</gene>
<dbReference type="SMART" id="SM00851">
    <property type="entry name" value="MGS"/>
    <property type="match status" value="1"/>
</dbReference>
<comment type="pathway">
    <text evidence="2 10">Purine metabolism; IMP biosynthesis via de novo pathway; 5-formamido-1-(5-phospho-D-ribosyl)imidazole-4-carboxamide from 5-amino-1-(5-phospho-D-ribosyl)imidazole-4-carboxamide (10-formyl THF route): step 1/1.</text>
</comment>
<dbReference type="Gene3D" id="3.40.50.1380">
    <property type="entry name" value="Methylglyoxal synthase-like domain"/>
    <property type="match status" value="1"/>
</dbReference>
<dbReference type="InterPro" id="IPR011607">
    <property type="entry name" value="MGS-like_dom"/>
</dbReference>
<dbReference type="SUPFAM" id="SSF52335">
    <property type="entry name" value="Methylglyoxal synthase-like"/>
    <property type="match status" value="1"/>
</dbReference>
<dbReference type="Gene3D" id="3.40.140.20">
    <property type="match status" value="2"/>
</dbReference>
<dbReference type="SUPFAM" id="SSF53927">
    <property type="entry name" value="Cytidine deaminase-like"/>
    <property type="match status" value="1"/>
</dbReference>
<comment type="caution">
    <text evidence="12">The sequence shown here is derived from an EMBL/GenBank/DDBJ whole genome shotgun (WGS) entry which is preliminary data.</text>
</comment>
<evidence type="ECO:0000256" key="6">
    <source>
        <dbReference type="ARBA" id="ARBA00022801"/>
    </source>
</evidence>
<keyword evidence="7 10" id="KW-0511">Multifunctional enzyme</keyword>
<evidence type="ECO:0000256" key="2">
    <source>
        <dbReference type="ARBA" id="ARBA00004954"/>
    </source>
</evidence>
<evidence type="ECO:0000313" key="12">
    <source>
        <dbReference type="EMBL" id="MBO8476125.1"/>
    </source>
</evidence>
<keyword evidence="6 10" id="KW-0378">Hydrolase</keyword>
<dbReference type="FunFam" id="3.40.50.1380:FF:000001">
    <property type="entry name" value="Bifunctional purine biosynthesis protein PurH"/>
    <property type="match status" value="1"/>
</dbReference>
<dbReference type="InterPro" id="IPR002695">
    <property type="entry name" value="PurH-like"/>
</dbReference>
<dbReference type="GO" id="GO:0005829">
    <property type="term" value="C:cytosol"/>
    <property type="evidence" value="ECO:0007669"/>
    <property type="project" value="TreeGrafter"/>
</dbReference>
<dbReference type="InterPro" id="IPR036914">
    <property type="entry name" value="MGS-like_dom_sf"/>
</dbReference>
<dbReference type="NCBIfam" id="NF002049">
    <property type="entry name" value="PRK00881.1"/>
    <property type="match status" value="1"/>
</dbReference>
<evidence type="ECO:0000256" key="1">
    <source>
        <dbReference type="ARBA" id="ARBA00004844"/>
    </source>
</evidence>
<reference evidence="12" key="2">
    <citation type="journal article" date="2021" name="PeerJ">
        <title>Extensive microbial diversity within the chicken gut microbiome revealed by metagenomics and culture.</title>
        <authorList>
            <person name="Gilroy R."/>
            <person name="Ravi A."/>
            <person name="Getino M."/>
            <person name="Pursley I."/>
            <person name="Horton D.L."/>
            <person name="Alikhan N.F."/>
            <person name="Baker D."/>
            <person name="Gharbi K."/>
            <person name="Hall N."/>
            <person name="Watson M."/>
            <person name="Adriaenssens E.M."/>
            <person name="Foster-Nyarko E."/>
            <person name="Jarju S."/>
            <person name="Secka A."/>
            <person name="Antonio M."/>
            <person name="Oren A."/>
            <person name="Chaudhuri R.R."/>
            <person name="La Ragione R."/>
            <person name="Hildebrand F."/>
            <person name="Pallen M.J."/>
        </authorList>
    </citation>
    <scope>NUCLEOTIDE SEQUENCE</scope>
    <source>
        <strain evidence="12">6919</strain>
    </source>
</reference>
<organism evidence="12 13">
    <name type="scientific">Candidatus Limisoma faecipullorum</name>
    <dbReference type="NCBI Taxonomy" id="2840854"/>
    <lineage>
        <taxon>Bacteria</taxon>
        <taxon>Pseudomonadati</taxon>
        <taxon>Bacteroidota</taxon>
        <taxon>Bacteroidia</taxon>
        <taxon>Bacteroidales</taxon>
        <taxon>Candidatus Limisoma</taxon>
    </lineage>
</organism>
<dbReference type="Pfam" id="PF01808">
    <property type="entry name" value="AICARFT_IMPCHas"/>
    <property type="match status" value="1"/>
</dbReference>
<comment type="catalytic activity">
    <reaction evidence="9 10">
        <text>IMP + H2O = 5-formamido-1-(5-phospho-D-ribosyl)imidazole-4-carboxamide</text>
        <dbReference type="Rhea" id="RHEA:18445"/>
        <dbReference type="ChEBI" id="CHEBI:15377"/>
        <dbReference type="ChEBI" id="CHEBI:58053"/>
        <dbReference type="ChEBI" id="CHEBI:58467"/>
        <dbReference type="EC" id="3.5.4.10"/>
    </reaction>
</comment>
<evidence type="ECO:0000256" key="7">
    <source>
        <dbReference type="ARBA" id="ARBA00023268"/>
    </source>
</evidence>
<dbReference type="EC" id="2.1.2.3" evidence="10"/>
<dbReference type="GO" id="GO:0004643">
    <property type="term" value="F:phosphoribosylaminoimidazolecarboxamide formyltransferase activity"/>
    <property type="evidence" value="ECO:0007669"/>
    <property type="project" value="UniProtKB-UniRule"/>
</dbReference>
<dbReference type="CDD" id="cd01421">
    <property type="entry name" value="IMPCH"/>
    <property type="match status" value="1"/>
</dbReference>
<dbReference type="PIRSF" id="PIRSF000414">
    <property type="entry name" value="AICARFT_IMPCHas"/>
    <property type="match status" value="1"/>
</dbReference>
<accession>A0A9D9IPY4</accession>
<evidence type="ECO:0000259" key="11">
    <source>
        <dbReference type="PROSITE" id="PS51855"/>
    </source>
</evidence>
<reference evidence="12" key="1">
    <citation type="submission" date="2020-10" db="EMBL/GenBank/DDBJ databases">
        <authorList>
            <person name="Gilroy R."/>
        </authorList>
    </citation>
    <scope>NUCLEOTIDE SEQUENCE</scope>
    <source>
        <strain evidence="12">6919</strain>
    </source>
</reference>
<dbReference type="InterPro" id="IPR024051">
    <property type="entry name" value="AICAR_Tfase_dup_dom_sf"/>
</dbReference>
<dbReference type="SMART" id="SM00798">
    <property type="entry name" value="AICARFT_IMPCHas"/>
    <property type="match status" value="1"/>
</dbReference>
<sequence>MADNKKIKTALISVFHKDGLDEMLKLLNGYGVKFLSTGGTKSFIESLGYSCDAVEDLTGYPSILGGRVKTLHPKVFGGILNRRDNKGDREQIAKYEIPEIDLVVVDLYPFEETVASGASEADIIEKIDIGGISLIRAAAKNYNDVVIVASKHQYAPLCRILAENGDAVTSLADRRFFAKEAFGVSSLYDSAIFNYFDEDDASAFRAAVDGVSHLRYGENPHQKGKFFGRFDDMFEKLHGKEISYNNLLDIDAAVNLISDFTEPTFAILKHNNACGIASRPSVLEAWKDALAGDPVSAFGGVLITNGEVDAATAEEMHKIFFEVCIAPSYTDDALKILEQKKNRIILVLKKIDLPKEQYRSVLNGVLRQDKDTYVESVSDLKQVTDKAVSPEQVEDLLFANKVVKHSKSNSIVLAKNKQLLASGVGQTSRVDALRQAIEKAHSFDFDLKGSVMASDAFFPFADCVEIAHKAGVTAIIQPGGSIRDNDSVDYCNKNGLAMVMTGVRHFKH</sequence>
<dbReference type="Pfam" id="PF02142">
    <property type="entry name" value="MGS"/>
    <property type="match status" value="1"/>
</dbReference>
<evidence type="ECO:0000313" key="13">
    <source>
        <dbReference type="Proteomes" id="UP000823598"/>
    </source>
</evidence>
<dbReference type="EC" id="3.5.4.10" evidence="10"/>
<evidence type="ECO:0000256" key="4">
    <source>
        <dbReference type="ARBA" id="ARBA00022679"/>
    </source>
</evidence>
<comment type="catalytic activity">
    <reaction evidence="8 10">
        <text>(6R)-10-formyltetrahydrofolate + 5-amino-1-(5-phospho-beta-D-ribosyl)imidazole-4-carboxamide = 5-formamido-1-(5-phospho-D-ribosyl)imidazole-4-carboxamide + (6S)-5,6,7,8-tetrahydrofolate</text>
        <dbReference type="Rhea" id="RHEA:22192"/>
        <dbReference type="ChEBI" id="CHEBI:57453"/>
        <dbReference type="ChEBI" id="CHEBI:58467"/>
        <dbReference type="ChEBI" id="CHEBI:58475"/>
        <dbReference type="ChEBI" id="CHEBI:195366"/>
        <dbReference type="EC" id="2.1.2.3"/>
    </reaction>
</comment>
<dbReference type="PANTHER" id="PTHR11692:SF0">
    <property type="entry name" value="BIFUNCTIONAL PURINE BIOSYNTHESIS PROTEIN ATIC"/>
    <property type="match status" value="1"/>
</dbReference>
<comment type="pathway">
    <text evidence="1 10">Purine metabolism; IMP biosynthesis via de novo pathway; IMP from 5-formamido-1-(5-phospho-D-ribosyl)imidazole-4-carboxamide: step 1/1.</text>
</comment>
<evidence type="ECO:0000256" key="10">
    <source>
        <dbReference type="HAMAP-Rule" id="MF_00139"/>
    </source>
</evidence>